<dbReference type="Proteomes" id="UP000285301">
    <property type="component" value="Unassembled WGS sequence"/>
</dbReference>
<name>A0A443QNU1_9ACAR</name>
<sequence length="176" mass="20056">MAEIHVFGQIVGAGKFNTNGLFCKWNIVFGGGWNLIEGNVCGQTQVDYSAFEDQAFWCHPIDVHFATIGIQNWPKIIFEVWRQDFYGKSTLCSYSFCHIPSEPGFHEIKCFTWKPAGSREDQIASLFTGAGLRLSNSSTISENFERFRLQTESSGELNLELFIIFKNFEKFGIEIE</sequence>
<keyword evidence="3" id="KW-0970">Cilium biogenesis/degradation</keyword>
<evidence type="ECO:0000313" key="9">
    <source>
        <dbReference type="Proteomes" id="UP000285301"/>
    </source>
</evidence>
<dbReference type="GO" id="GO:0036038">
    <property type="term" value="C:MKS complex"/>
    <property type="evidence" value="ECO:0007669"/>
    <property type="project" value="TreeGrafter"/>
</dbReference>
<comment type="subcellular location">
    <subcellularLocation>
        <location evidence="1">Cytoplasm</location>
        <location evidence="1">Cytoskeleton</location>
        <location evidence="1">Cilium basal body</location>
    </subcellularLocation>
</comment>
<evidence type="ECO:0000256" key="2">
    <source>
        <dbReference type="ARBA" id="ARBA00022490"/>
    </source>
</evidence>
<dbReference type="GO" id="GO:0060271">
    <property type="term" value="P:cilium assembly"/>
    <property type="evidence" value="ECO:0007669"/>
    <property type="project" value="TreeGrafter"/>
</dbReference>
<evidence type="ECO:0000256" key="7">
    <source>
        <dbReference type="ARBA" id="ARBA00039272"/>
    </source>
</evidence>
<evidence type="ECO:0000313" key="8">
    <source>
        <dbReference type="EMBL" id="RWS04609.1"/>
    </source>
</evidence>
<proteinExistence type="inferred from homology"/>
<dbReference type="EMBL" id="NCKU01005406">
    <property type="protein sequence ID" value="RWS04609.1"/>
    <property type="molecule type" value="Genomic_DNA"/>
</dbReference>
<keyword evidence="5" id="KW-0966">Cell projection</keyword>
<evidence type="ECO:0000256" key="5">
    <source>
        <dbReference type="ARBA" id="ARBA00023273"/>
    </source>
</evidence>
<dbReference type="PANTHER" id="PTHR12968:SF2">
    <property type="entry name" value="B9 DOMAIN-CONTAINING PROTEIN 2"/>
    <property type="match status" value="1"/>
</dbReference>
<protein>
    <recommendedName>
        <fullName evidence="7">B9 domain-containing protein 2</fullName>
    </recommendedName>
</protein>
<comment type="caution">
    <text evidence="8">The sequence shown here is derived from an EMBL/GenBank/DDBJ whole genome shotgun (WGS) entry which is preliminary data.</text>
</comment>
<evidence type="ECO:0000256" key="4">
    <source>
        <dbReference type="ARBA" id="ARBA00023212"/>
    </source>
</evidence>
<dbReference type="AlphaFoldDB" id="A0A443QNU1"/>
<keyword evidence="4" id="KW-0206">Cytoskeleton</keyword>
<evidence type="ECO:0000256" key="3">
    <source>
        <dbReference type="ARBA" id="ARBA00022794"/>
    </source>
</evidence>
<reference evidence="8 9" key="1">
    <citation type="journal article" date="2018" name="Gigascience">
        <title>Genomes of trombidid mites reveal novel predicted allergens and laterally-transferred genes associated with secondary metabolism.</title>
        <authorList>
            <person name="Dong X."/>
            <person name="Chaisiri K."/>
            <person name="Xia D."/>
            <person name="Armstrong S.D."/>
            <person name="Fang Y."/>
            <person name="Donnelly M.J."/>
            <person name="Kadowaki T."/>
            <person name="McGarry J.W."/>
            <person name="Darby A.C."/>
            <person name="Makepeace B.L."/>
        </authorList>
    </citation>
    <scope>NUCLEOTIDE SEQUENCE [LARGE SCALE GENOMIC DNA]</scope>
    <source>
        <strain evidence="8">UoL-WK</strain>
    </source>
</reference>
<dbReference type="OrthoDB" id="184109at2759"/>
<accession>A0A443QNU1</accession>
<keyword evidence="2" id="KW-0963">Cytoplasm</keyword>
<dbReference type="InterPro" id="IPR010796">
    <property type="entry name" value="C2_B9-type_dom"/>
</dbReference>
<gene>
    <name evidence="8" type="ORF">B4U79_05439</name>
</gene>
<comment type="similarity">
    <text evidence="6">Belongs to the B9D family.</text>
</comment>
<dbReference type="Pfam" id="PF07162">
    <property type="entry name" value="B9-C2"/>
    <property type="match status" value="1"/>
</dbReference>
<dbReference type="PROSITE" id="PS51381">
    <property type="entry name" value="C2_B9"/>
    <property type="match status" value="1"/>
</dbReference>
<dbReference type="PANTHER" id="PTHR12968">
    <property type="entry name" value="B9 DOMAIN-CONTAINING"/>
    <property type="match status" value="1"/>
</dbReference>
<evidence type="ECO:0000256" key="6">
    <source>
        <dbReference type="ARBA" id="ARBA00038411"/>
    </source>
</evidence>
<organism evidence="8 9">
    <name type="scientific">Dinothrombium tinctorium</name>
    <dbReference type="NCBI Taxonomy" id="1965070"/>
    <lineage>
        <taxon>Eukaryota</taxon>
        <taxon>Metazoa</taxon>
        <taxon>Ecdysozoa</taxon>
        <taxon>Arthropoda</taxon>
        <taxon>Chelicerata</taxon>
        <taxon>Arachnida</taxon>
        <taxon>Acari</taxon>
        <taxon>Acariformes</taxon>
        <taxon>Trombidiformes</taxon>
        <taxon>Prostigmata</taxon>
        <taxon>Anystina</taxon>
        <taxon>Parasitengona</taxon>
        <taxon>Trombidioidea</taxon>
        <taxon>Trombidiidae</taxon>
        <taxon>Dinothrombium</taxon>
    </lineage>
</organism>
<evidence type="ECO:0000256" key="1">
    <source>
        <dbReference type="ARBA" id="ARBA00004120"/>
    </source>
</evidence>
<keyword evidence="9" id="KW-1185">Reference proteome</keyword>
<dbReference type="STRING" id="1965070.A0A443QNU1"/>